<organism evidence="2 3">
    <name type="scientific">Streptomyces collinus</name>
    <dbReference type="NCBI Taxonomy" id="42684"/>
    <lineage>
        <taxon>Bacteria</taxon>
        <taxon>Bacillati</taxon>
        <taxon>Actinomycetota</taxon>
        <taxon>Actinomycetes</taxon>
        <taxon>Kitasatosporales</taxon>
        <taxon>Streptomycetaceae</taxon>
        <taxon>Streptomyces</taxon>
    </lineage>
</organism>
<evidence type="ECO:0000313" key="3">
    <source>
        <dbReference type="Proteomes" id="UP000579531"/>
    </source>
</evidence>
<dbReference type="RefSeq" id="WP_268254247.1">
    <property type="nucleotide sequence ID" value="NZ_BAABFE010000001.1"/>
</dbReference>
<evidence type="ECO:0000256" key="1">
    <source>
        <dbReference type="SAM" id="MobiDB-lite"/>
    </source>
</evidence>
<dbReference type="Proteomes" id="UP000579531">
    <property type="component" value="Unassembled WGS sequence"/>
</dbReference>
<proteinExistence type="predicted"/>
<keyword evidence="3" id="KW-1185">Reference proteome</keyword>
<evidence type="ECO:0000313" key="2">
    <source>
        <dbReference type="EMBL" id="MBB5813317.1"/>
    </source>
</evidence>
<gene>
    <name evidence="2" type="ORF">HNR72_004345</name>
</gene>
<name>A0AA89Q2Q7_STRCU</name>
<accession>A0AA89Q2Q7</accession>
<sequence length="41" mass="4466">MGPLTPQQSGDQQPAHQQRHLERTPPGRGAQRAQRGFGQGC</sequence>
<feature type="region of interest" description="Disordered" evidence="1">
    <location>
        <begin position="1"/>
        <end position="41"/>
    </location>
</feature>
<reference evidence="2 3" key="1">
    <citation type="submission" date="2020-08" db="EMBL/GenBank/DDBJ databases">
        <title>Sequencing the genomes of 1000 actinobacteria strains.</title>
        <authorList>
            <person name="Klenk H.-P."/>
        </authorList>
    </citation>
    <scope>NUCLEOTIDE SEQUENCE [LARGE SCALE GENOMIC DNA]</scope>
    <source>
        <strain evidence="2 3">DSM 40129</strain>
    </source>
</reference>
<feature type="compositionally biased region" description="Polar residues" evidence="1">
    <location>
        <begin position="1"/>
        <end position="16"/>
    </location>
</feature>
<dbReference type="GeneID" id="93840772"/>
<dbReference type="AlphaFoldDB" id="A0AA89Q2Q7"/>
<comment type="caution">
    <text evidence="2">The sequence shown here is derived from an EMBL/GenBank/DDBJ whole genome shotgun (WGS) entry which is preliminary data.</text>
</comment>
<dbReference type="EMBL" id="JACHLX010000001">
    <property type="protein sequence ID" value="MBB5813317.1"/>
    <property type="molecule type" value="Genomic_DNA"/>
</dbReference>
<protein>
    <submittedName>
        <fullName evidence="2">Uncharacterized protein</fullName>
    </submittedName>
</protein>
<feature type="compositionally biased region" description="Low complexity" evidence="1">
    <location>
        <begin position="27"/>
        <end position="41"/>
    </location>
</feature>